<keyword evidence="1" id="KW-0732">Signal</keyword>
<gene>
    <name evidence="2" type="ORF">SAMN05421771_2817</name>
</gene>
<evidence type="ECO:0000256" key="1">
    <source>
        <dbReference type="SAM" id="SignalP"/>
    </source>
</evidence>
<sequence length="247" mass="26791">MTLKAFSFAAILALASPSSVLMAQSLPTFDAVAIHRNQNGGDARIDMTRGRLTMTNASLRTLIRTAYDLQNYQFVGGPSWLDSDTYDISAVTGDQTEVSQDGFRKRVMSLLADRFRLKAHWETRQGDVYALVVAKKGPALQAAAGSSKAPGLNTDKSSHLGRMTGTNVPVSYLSTVLGIQLKHPVLDKTGLAGTYDWTLVWDPDPDADSTEPSLFQAVQEQLGLKLDPQKGPVQMLVIDSVTHPSEN</sequence>
<protein>
    <submittedName>
        <fullName evidence="2">Soil-associated protein, TIGR03435 family</fullName>
    </submittedName>
</protein>
<name>A0A1I6MJW4_9BACT</name>
<dbReference type="NCBIfam" id="TIGR03435">
    <property type="entry name" value="Soli_TIGR03435"/>
    <property type="match status" value="1"/>
</dbReference>
<dbReference type="InterPro" id="IPR017801">
    <property type="entry name" value="DUF3738"/>
</dbReference>
<dbReference type="Pfam" id="PF12543">
    <property type="entry name" value="DUF3738"/>
    <property type="match status" value="1"/>
</dbReference>
<dbReference type="RefSeq" id="WP_175529031.1">
    <property type="nucleotide sequence ID" value="NZ_FOZL01000001.1"/>
</dbReference>
<accession>A0A1I6MJW4</accession>
<feature type="signal peptide" evidence="1">
    <location>
        <begin position="1"/>
        <end position="23"/>
    </location>
</feature>
<feature type="chain" id="PRO_5011561780" evidence="1">
    <location>
        <begin position="24"/>
        <end position="247"/>
    </location>
</feature>
<keyword evidence="3" id="KW-1185">Reference proteome</keyword>
<dbReference type="EMBL" id="FOZL01000001">
    <property type="protein sequence ID" value="SFS15962.1"/>
    <property type="molecule type" value="Genomic_DNA"/>
</dbReference>
<organism evidence="2 3">
    <name type="scientific">Granulicella pectinivorans</name>
    <dbReference type="NCBI Taxonomy" id="474950"/>
    <lineage>
        <taxon>Bacteria</taxon>
        <taxon>Pseudomonadati</taxon>
        <taxon>Acidobacteriota</taxon>
        <taxon>Terriglobia</taxon>
        <taxon>Terriglobales</taxon>
        <taxon>Acidobacteriaceae</taxon>
        <taxon>Granulicella</taxon>
    </lineage>
</organism>
<evidence type="ECO:0000313" key="3">
    <source>
        <dbReference type="Proteomes" id="UP000199024"/>
    </source>
</evidence>
<proteinExistence type="predicted"/>
<evidence type="ECO:0000313" key="2">
    <source>
        <dbReference type="EMBL" id="SFS15962.1"/>
    </source>
</evidence>
<reference evidence="2 3" key="1">
    <citation type="submission" date="2016-10" db="EMBL/GenBank/DDBJ databases">
        <authorList>
            <person name="de Groot N.N."/>
        </authorList>
    </citation>
    <scope>NUCLEOTIDE SEQUENCE [LARGE SCALE GENOMIC DNA]</scope>
    <source>
        <strain evidence="2 3">DSM 21001</strain>
    </source>
</reference>
<dbReference type="Proteomes" id="UP000199024">
    <property type="component" value="Unassembled WGS sequence"/>
</dbReference>
<dbReference type="AlphaFoldDB" id="A0A1I6MJW4"/>